<protein>
    <submittedName>
        <fullName evidence="3">Uncharacterized protein</fullName>
    </submittedName>
</protein>
<evidence type="ECO:0000313" key="2">
    <source>
        <dbReference type="EMBL" id="CUX80906.1"/>
    </source>
</evidence>
<feature type="transmembrane region" description="Helical" evidence="1">
    <location>
        <begin position="30"/>
        <end position="51"/>
    </location>
</feature>
<gene>
    <name evidence="2" type="ORF">Ga0058931_1408</name>
    <name evidence="3" type="ORF">HLUCCA05_06830</name>
</gene>
<sequence>MIVLHLIVAVVFALAGLAYGLLLGMSAGHIGVLYGLCGAFGLFLSIALQLARSDMSVWARKSAQRG</sequence>
<dbReference type="Proteomes" id="UP000050413">
    <property type="component" value="Unassembled WGS sequence"/>
</dbReference>
<dbReference type="AlphaFoldDB" id="A0A0P7YMR1"/>
<evidence type="ECO:0000256" key="1">
    <source>
        <dbReference type="SAM" id="Phobius"/>
    </source>
</evidence>
<organism evidence="3 4">
    <name type="scientific">Roseibaca calidilacus</name>
    <dbReference type="NCBI Taxonomy" id="1666912"/>
    <lineage>
        <taxon>Bacteria</taxon>
        <taxon>Pseudomonadati</taxon>
        <taxon>Pseudomonadota</taxon>
        <taxon>Alphaproteobacteria</taxon>
        <taxon>Rhodobacterales</taxon>
        <taxon>Paracoccaceae</taxon>
        <taxon>Roseinatronobacter</taxon>
    </lineage>
</organism>
<comment type="caution">
    <text evidence="3">The sequence shown here is derived from an EMBL/GenBank/DDBJ whole genome shotgun (WGS) entry which is preliminary data.</text>
</comment>
<keyword evidence="1" id="KW-1133">Transmembrane helix</keyword>
<keyword evidence="5" id="KW-1185">Reference proteome</keyword>
<name>A0A0P7YMR1_9RHOB</name>
<proteinExistence type="predicted"/>
<dbReference type="Proteomes" id="UP000182045">
    <property type="component" value="Unassembled WGS sequence"/>
</dbReference>
<evidence type="ECO:0000313" key="5">
    <source>
        <dbReference type="Proteomes" id="UP000182045"/>
    </source>
</evidence>
<accession>A0A0P7YMR1</accession>
<keyword evidence="1" id="KW-0812">Transmembrane</keyword>
<dbReference type="EMBL" id="LJSG01000020">
    <property type="protein sequence ID" value="KPP89869.1"/>
    <property type="molecule type" value="Genomic_DNA"/>
</dbReference>
<reference evidence="3 4" key="1">
    <citation type="submission" date="2015-09" db="EMBL/GenBank/DDBJ databases">
        <title>Identification and resolution of microdiversity through metagenomic sequencing of parallel consortia.</title>
        <authorList>
            <person name="Nelson W.C."/>
            <person name="Romine M.F."/>
            <person name="Lindemann S.R."/>
        </authorList>
    </citation>
    <scope>NUCLEOTIDE SEQUENCE [LARGE SCALE GENOMIC DNA]</scope>
    <source>
        <strain evidence="3">HL-91</strain>
    </source>
</reference>
<dbReference type="EMBL" id="FBYC01000004">
    <property type="protein sequence ID" value="CUX80906.1"/>
    <property type="molecule type" value="Genomic_DNA"/>
</dbReference>
<reference evidence="2 5" key="2">
    <citation type="submission" date="2016-01" db="EMBL/GenBank/DDBJ databases">
        <authorList>
            <person name="Varghese N."/>
        </authorList>
    </citation>
    <scope>NUCLEOTIDE SEQUENCE [LARGE SCALE GENOMIC DNA]</scope>
    <source>
        <strain evidence="2 5">HL-91</strain>
    </source>
</reference>
<dbReference type="RefSeq" id="WP_072245699.1">
    <property type="nucleotide sequence ID" value="NZ_FBYC01000004.1"/>
</dbReference>
<evidence type="ECO:0000313" key="3">
    <source>
        <dbReference type="EMBL" id="KPP89869.1"/>
    </source>
</evidence>
<keyword evidence="1" id="KW-0472">Membrane</keyword>
<evidence type="ECO:0000313" key="4">
    <source>
        <dbReference type="Proteomes" id="UP000050413"/>
    </source>
</evidence>
<dbReference type="STRING" id="1666912.Ga0058931_1408"/>